<feature type="compositionally biased region" description="Low complexity" evidence="1">
    <location>
        <begin position="66"/>
        <end position="97"/>
    </location>
</feature>
<dbReference type="EMBL" id="JAIWYP010000005">
    <property type="protein sequence ID" value="KAH3823604.1"/>
    <property type="molecule type" value="Genomic_DNA"/>
</dbReference>
<dbReference type="GO" id="GO:0061630">
    <property type="term" value="F:ubiquitin protein ligase activity"/>
    <property type="evidence" value="ECO:0007669"/>
    <property type="project" value="TreeGrafter"/>
</dbReference>
<protein>
    <submittedName>
        <fullName evidence="2">Uncharacterized protein</fullName>
    </submittedName>
</protein>
<evidence type="ECO:0000256" key="1">
    <source>
        <dbReference type="SAM" id="MobiDB-lite"/>
    </source>
</evidence>
<dbReference type="InterPro" id="IPR011042">
    <property type="entry name" value="6-blade_b-propeller_TolB-like"/>
</dbReference>
<comment type="caution">
    <text evidence="2">The sequence shown here is derived from an EMBL/GenBank/DDBJ whole genome shotgun (WGS) entry which is preliminary data.</text>
</comment>
<feature type="compositionally biased region" description="Low complexity" evidence="1">
    <location>
        <begin position="409"/>
        <end position="429"/>
    </location>
</feature>
<dbReference type="GO" id="GO:0043161">
    <property type="term" value="P:proteasome-mediated ubiquitin-dependent protein catabolic process"/>
    <property type="evidence" value="ECO:0007669"/>
    <property type="project" value="TreeGrafter"/>
</dbReference>
<feature type="region of interest" description="Disordered" evidence="1">
    <location>
        <begin position="395"/>
        <end position="429"/>
    </location>
</feature>
<feature type="compositionally biased region" description="Low complexity" evidence="1">
    <location>
        <begin position="42"/>
        <end position="52"/>
    </location>
</feature>
<dbReference type="InterPro" id="IPR050952">
    <property type="entry name" value="TRIM-NHL_E3_ligases"/>
</dbReference>
<reference evidence="2" key="1">
    <citation type="journal article" date="2019" name="bioRxiv">
        <title>The Genome of the Zebra Mussel, Dreissena polymorpha: A Resource for Invasive Species Research.</title>
        <authorList>
            <person name="McCartney M.A."/>
            <person name="Auch B."/>
            <person name="Kono T."/>
            <person name="Mallez S."/>
            <person name="Zhang Y."/>
            <person name="Obille A."/>
            <person name="Becker A."/>
            <person name="Abrahante J.E."/>
            <person name="Garbe J."/>
            <person name="Badalamenti J.P."/>
            <person name="Herman A."/>
            <person name="Mangelson H."/>
            <person name="Liachko I."/>
            <person name="Sullivan S."/>
            <person name="Sone E.D."/>
            <person name="Koren S."/>
            <person name="Silverstein K.A.T."/>
            <person name="Beckman K.B."/>
            <person name="Gohl D.M."/>
        </authorList>
    </citation>
    <scope>NUCLEOTIDE SEQUENCE</scope>
    <source>
        <strain evidence="2">Duluth1</strain>
        <tissue evidence="2">Whole animal</tissue>
    </source>
</reference>
<dbReference type="Proteomes" id="UP000828390">
    <property type="component" value="Unassembled WGS sequence"/>
</dbReference>
<organism evidence="2 3">
    <name type="scientific">Dreissena polymorpha</name>
    <name type="common">Zebra mussel</name>
    <name type="synonym">Mytilus polymorpha</name>
    <dbReference type="NCBI Taxonomy" id="45954"/>
    <lineage>
        <taxon>Eukaryota</taxon>
        <taxon>Metazoa</taxon>
        <taxon>Spiralia</taxon>
        <taxon>Lophotrochozoa</taxon>
        <taxon>Mollusca</taxon>
        <taxon>Bivalvia</taxon>
        <taxon>Autobranchia</taxon>
        <taxon>Heteroconchia</taxon>
        <taxon>Euheterodonta</taxon>
        <taxon>Imparidentia</taxon>
        <taxon>Neoheterodontei</taxon>
        <taxon>Myida</taxon>
        <taxon>Dreissenoidea</taxon>
        <taxon>Dreissenidae</taxon>
        <taxon>Dreissena</taxon>
    </lineage>
</organism>
<feature type="compositionally biased region" description="Low complexity" evidence="1">
    <location>
        <begin position="122"/>
        <end position="133"/>
    </location>
</feature>
<feature type="compositionally biased region" description="Basic and acidic residues" evidence="1">
    <location>
        <begin position="173"/>
        <end position="230"/>
    </location>
</feature>
<feature type="compositionally biased region" description="Basic and acidic residues" evidence="1">
    <location>
        <begin position="321"/>
        <end position="337"/>
    </location>
</feature>
<sequence>MTASKRKSEEKGKATPAKKTKTEAKTPAKKTPAKSAQKKATPKSAKPTAKVTSKVKKPETKKTPAKNKTPAKAVKTPAKAASKTPAKSVLKTPAKAKTPVKKTASKLVKKSLAKPVMKKSVPATKKMTAKPKTLSNVTKASLEKAKAIAAKAKLKTAKSLPKSKIIKKTVTPAKEKALSIKQDKPKEEEIKEEEKEEVPKETQKQETANEQKEEAPVNKRKAEIQEDEPPRKRRMITPNKKFEDYELEVPILSKRVKTPNPKYADYETETPSGKKVSELREFIKDKKAKPAEDEEPAPEKKSTKKKTAEKGDNSEGDSEANDEKPKVFKESDMKPAEKLMKKLQKKLEKEAQAISAATPPENREKAKIKITKVVDYNKPVGVDDVQIKKLAKKVAATPKSKAAPKQKNEANTATAEAAKTPKAATKPAVKATPKAVVEKIVKPKKIKEMKKEERPIQAQFFCQKTIKLNSDNKEQKCWITGISVFPSGEIVMVDMANKKIKLFGKEFEYLSQAQLDTIPQDISVSPVDASCAYFTKPFSKEGIQKVVMADGKLALKEYFVTNGTNRGITCIKAGILTSVQDGRYHDVDINHFKIYLLDYTGNVLQAVSTDTNGSRLFKLPLYFTVSSNCKQLIVSDCIKQNSYIVNVDMSGKIKFKYSGTNNNLITPRGLTIDDEDNIYVTEWERSSVYILNAEGKRTQTLMSHRELQQEKLDGLIKPYQLCYYKTGDTKKLIVSQEACDTVKVFKLLKREEVEAEAKAKAEEAAKKPVENGDPEKKVEEVAEVVKGAPEEAQAVSSTEVPVISSPPVVAKVTEPAVVKMTPAVVVRSPTSTEAQKAVQQIVVHPKPVSEKASQSQIVNVKQAIQPTVTVKSQAIQPKVIKIQKPKAVDPKPMQIVVQPNKPISAPLIKPQVTAAVQTKYVIIPKQSVTTQAGQTIVTQQGQTIVAQPYRKLASVLRKPNEVKPAAQAQLVITTTAASTPVIQALHGSKKEEVFSQTADDFNEEADAGESEMNGKLQDLVHAFQQSESNHVESIGNVIEESHVEHEPQEEMTVVVEDHSGIPEQHMEHEVETEHQVEHMQVTYIQVQDEGQVEHQDHQDVIQDEVPMETHHMEEQTVEEMHVPVSSEGEMITTTVHGDSGVYTMVLDTGNTMMFDQVEGEQQIVETTVVTDGEEQYQEVVTDMPVEIDTITTEFVV</sequence>
<evidence type="ECO:0000313" key="3">
    <source>
        <dbReference type="Proteomes" id="UP000828390"/>
    </source>
</evidence>
<feature type="region of interest" description="Disordered" evidence="1">
    <location>
        <begin position="1"/>
        <end position="138"/>
    </location>
</feature>
<feature type="compositionally biased region" description="Basic residues" evidence="1">
    <location>
        <begin position="27"/>
        <end position="41"/>
    </location>
</feature>
<dbReference type="InterPro" id="IPR010620">
    <property type="entry name" value="SBBP_repeat"/>
</dbReference>
<feature type="compositionally biased region" description="Basic and acidic residues" evidence="1">
    <location>
        <begin position="1"/>
        <end position="13"/>
    </location>
</feature>
<dbReference type="PANTHER" id="PTHR24104">
    <property type="entry name" value="E3 UBIQUITIN-PROTEIN LIGASE NHLRC1-RELATED"/>
    <property type="match status" value="1"/>
</dbReference>
<dbReference type="SUPFAM" id="SSF101898">
    <property type="entry name" value="NHL repeat"/>
    <property type="match status" value="1"/>
</dbReference>
<dbReference type="Pfam" id="PF06739">
    <property type="entry name" value="SBBP"/>
    <property type="match status" value="1"/>
</dbReference>
<dbReference type="Gene3D" id="2.120.10.30">
    <property type="entry name" value="TolB, C-terminal domain"/>
    <property type="match status" value="1"/>
</dbReference>
<feature type="compositionally biased region" description="Basic and acidic residues" evidence="1">
    <location>
        <begin position="275"/>
        <end position="313"/>
    </location>
</feature>
<dbReference type="GO" id="GO:0000209">
    <property type="term" value="P:protein polyubiquitination"/>
    <property type="evidence" value="ECO:0007669"/>
    <property type="project" value="TreeGrafter"/>
</dbReference>
<gene>
    <name evidence="2" type="ORF">DPMN_125413</name>
</gene>
<dbReference type="PANTHER" id="PTHR24104:SF50">
    <property type="entry name" value="SMP-30_GLUCONOLACTONASE_LRE-LIKE REGION DOMAIN-CONTAINING PROTEIN"/>
    <property type="match status" value="1"/>
</dbReference>
<reference evidence="2" key="2">
    <citation type="submission" date="2020-11" db="EMBL/GenBank/DDBJ databases">
        <authorList>
            <person name="McCartney M.A."/>
            <person name="Auch B."/>
            <person name="Kono T."/>
            <person name="Mallez S."/>
            <person name="Becker A."/>
            <person name="Gohl D.M."/>
            <person name="Silverstein K.A.T."/>
            <person name="Koren S."/>
            <person name="Bechman K.B."/>
            <person name="Herman A."/>
            <person name="Abrahante J.E."/>
            <person name="Garbe J."/>
        </authorList>
    </citation>
    <scope>NUCLEOTIDE SEQUENCE</scope>
    <source>
        <strain evidence="2">Duluth1</strain>
        <tissue evidence="2">Whole animal</tissue>
    </source>
</reference>
<accession>A0A9D4GY80</accession>
<feature type="region of interest" description="Disordered" evidence="1">
    <location>
        <begin position="165"/>
        <end position="337"/>
    </location>
</feature>
<evidence type="ECO:0000313" key="2">
    <source>
        <dbReference type="EMBL" id="KAH3823604.1"/>
    </source>
</evidence>
<keyword evidence="3" id="KW-1185">Reference proteome</keyword>
<feature type="compositionally biased region" description="Basic residues" evidence="1">
    <location>
        <begin position="98"/>
        <end position="112"/>
    </location>
</feature>
<dbReference type="AlphaFoldDB" id="A0A9D4GY80"/>
<proteinExistence type="predicted"/>
<name>A0A9D4GY80_DREPO</name>